<organism evidence="1 2">
    <name type="scientific">Psophocarpus tetragonolobus</name>
    <name type="common">Winged bean</name>
    <name type="synonym">Dolichos tetragonolobus</name>
    <dbReference type="NCBI Taxonomy" id="3891"/>
    <lineage>
        <taxon>Eukaryota</taxon>
        <taxon>Viridiplantae</taxon>
        <taxon>Streptophyta</taxon>
        <taxon>Embryophyta</taxon>
        <taxon>Tracheophyta</taxon>
        <taxon>Spermatophyta</taxon>
        <taxon>Magnoliopsida</taxon>
        <taxon>eudicotyledons</taxon>
        <taxon>Gunneridae</taxon>
        <taxon>Pentapetalae</taxon>
        <taxon>rosids</taxon>
        <taxon>fabids</taxon>
        <taxon>Fabales</taxon>
        <taxon>Fabaceae</taxon>
        <taxon>Papilionoideae</taxon>
        <taxon>50 kb inversion clade</taxon>
        <taxon>NPAAA clade</taxon>
        <taxon>indigoferoid/millettioid clade</taxon>
        <taxon>Phaseoleae</taxon>
        <taxon>Psophocarpus</taxon>
    </lineage>
</organism>
<comment type="caution">
    <text evidence="1">The sequence shown here is derived from an EMBL/GenBank/DDBJ whole genome shotgun (WGS) entry which is preliminary data.</text>
</comment>
<evidence type="ECO:0000313" key="1">
    <source>
        <dbReference type="EMBL" id="KAK7380247.1"/>
    </source>
</evidence>
<reference evidence="1 2" key="1">
    <citation type="submission" date="2024-01" db="EMBL/GenBank/DDBJ databases">
        <title>The genomes of 5 underutilized Papilionoideae crops provide insights into root nodulation and disease resistanc.</title>
        <authorList>
            <person name="Jiang F."/>
        </authorList>
    </citation>
    <scope>NUCLEOTIDE SEQUENCE [LARGE SCALE GENOMIC DNA]</scope>
    <source>
        <strain evidence="1">DUOXIRENSHENG_FW03</strain>
        <tissue evidence="1">Leaves</tissue>
    </source>
</reference>
<dbReference type="AlphaFoldDB" id="A0AAN9NWQ0"/>
<protein>
    <submittedName>
        <fullName evidence="1">Uncharacterized protein</fullName>
    </submittedName>
</protein>
<dbReference type="EMBL" id="JAYMYS010000009">
    <property type="protein sequence ID" value="KAK7380247.1"/>
    <property type="molecule type" value="Genomic_DNA"/>
</dbReference>
<gene>
    <name evidence="1" type="ORF">VNO78_32752</name>
</gene>
<dbReference type="Proteomes" id="UP001386955">
    <property type="component" value="Unassembled WGS sequence"/>
</dbReference>
<keyword evidence="2" id="KW-1185">Reference proteome</keyword>
<proteinExistence type="predicted"/>
<accession>A0AAN9NWQ0</accession>
<name>A0AAN9NWQ0_PSOTE</name>
<evidence type="ECO:0000313" key="2">
    <source>
        <dbReference type="Proteomes" id="UP001386955"/>
    </source>
</evidence>
<sequence length="69" mass="7930">MFPLNEAIGMQCHQKRNFTRIERDQSAWPPFLNSSLRSKISETCSNRLLVNWVTVVSVMGSRESESSEI</sequence>